<proteinExistence type="predicted"/>
<gene>
    <name evidence="2" type="ORF">QLH52_00940</name>
</gene>
<accession>A0ABU4U8U2</accession>
<dbReference type="Proteomes" id="UP001284537">
    <property type="component" value="Unassembled WGS sequence"/>
</dbReference>
<evidence type="ECO:0000313" key="2">
    <source>
        <dbReference type="EMBL" id="MDX8125837.1"/>
    </source>
</evidence>
<feature type="chain" id="PRO_5046079628" evidence="1">
    <location>
        <begin position="25"/>
        <end position="183"/>
    </location>
</feature>
<sequence length="183" mass="20555">MSKANKVRFWSLYAVCLLSSGVRAIENCPIERARYELMGDEKFSAGFDIKPTRVNPAGELVVFVSSLASQYTYWFRLNSGNGYSTLSMTPLEQPKPGSESIPLRDAPTTQLELTEFQPIFLIDENLVFFPPESARPGLAAPMYLFPAALAPSLWYHSGSLGNPENTRELMLRALFKYKDCRQS</sequence>
<evidence type="ECO:0000313" key="3">
    <source>
        <dbReference type="Proteomes" id="UP001284537"/>
    </source>
</evidence>
<dbReference type="RefSeq" id="WP_319960251.1">
    <property type="nucleotide sequence ID" value="NZ_JAXARY010000001.1"/>
</dbReference>
<organism evidence="2 3">
    <name type="scientific">Methylomonas defluvii</name>
    <dbReference type="NCBI Taxonomy" id="3045149"/>
    <lineage>
        <taxon>Bacteria</taxon>
        <taxon>Pseudomonadati</taxon>
        <taxon>Pseudomonadota</taxon>
        <taxon>Gammaproteobacteria</taxon>
        <taxon>Methylococcales</taxon>
        <taxon>Methylococcaceae</taxon>
        <taxon>Methylomonas</taxon>
    </lineage>
</organism>
<name>A0ABU4U8U2_9GAMM</name>
<reference evidence="2 3" key="1">
    <citation type="submission" date="2023-11" db="EMBL/GenBank/DDBJ databases">
        <authorList>
            <person name="Ouyang M.-Y."/>
        </authorList>
    </citation>
    <scope>NUCLEOTIDE SEQUENCE [LARGE SCALE GENOMIC DNA]</scope>
    <source>
        <strain evidence="2 3">OY6</strain>
    </source>
</reference>
<keyword evidence="1" id="KW-0732">Signal</keyword>
<protein>
    <submittedName>
        <fullName evidence="2">Uncharacterized protein</fullName>
    </submittedName>
</protein>
<evidence type="ECO:0000256" key="1">
    <source>
        <dbReference type="SAM" id="SignalP"/>
    </source>
</evidence>
<dbReference type="EMBL" id="JAXARY010000001">
    <property type="protein sequence ID" value="MDX8125837.1"/>
    <property type="molecule type" value="Genomic_DNA"/>
</dbReference>
<keyword evidence="3" id="KW-1185">Reference proteome</keyword>
<feature type="signal peptide" evidence="1">
    <location>
        <begin position="1"/>
        <end position="24"/>
    </location>
</feature>
<comment type="caution">
    <text evidence="2">The sequence shown here is derived from an EMBL/GenBank/DDBJ whole genome shotgun (WGS) entry which is preliminary data.</text>
</comment>